<accession>A0ABT8BZE4</accession>
<evidence type="ECO:0000313" key="3">
    <source>
        <dbReference type="Proteomes" id="UP001238540"/>
    </source>
</evidence>
<dbReference type="PANTHER" id="PTHR40254:SF1">
    <property type="entry name" value="BLR0577 PROTEIN"/>
    <property type="match status" value="1"/>
</dbReference>
<dbReference type="RefSeq" id="WP_170882587.1">
    <property type="nucleotide sequence ID" value="NZ_JABEYA020000004.1"/>
</dbReference>
<evidence type="ECO:0000313" key="2">
    <source>
        <dbReference type="EMBL" id="MDN3612069.1"/>
    </source>
</evidence>
<feature type="domain" description="FAD-dependent urate hydroxylase HpyO/Asp monooxygenase CreE-like FAD/NAD(P)-binding" evidence="1">
    <location>
        <begin position="6"/>
        <end position="114"/>
    </location>
</feature>
<reference evidence="3" key="1">
    <citation type="journal article" date="2019" name="Int. J. Syst. Evol. Microbiol.">
        <title>The Global Catalogue of Microorganisms (GCM) 10K type strain sequencing project: providing services to taxonomists for standard genome sequencing and annotation.</title>
        <authorList>
            <consortium name="The Broad Institute Genomics Platform"/>
            <consortium name="The Broad Institute Genome Sequencing Center for Infectious Disease"/>
            <person name="Wu L."/>
            <person name="Ma J."/>
        </authorList>
    </citation>
    <scope>NUCLEOTIDE SEQUENCE [LARGE SCALE GENOMIC DNA]</scope>
    <source>
        <strain evidence="3">CECT 7398</strain>
    </source>
</reference>
<dbReference type="EMBL" id="JAUFQC010000027">
    <property type="protein sequence ID" value="MDN3612069.1"/>
    <property type="molecule type" value="Genomic_DNA"/>
</dbReference>
<dbReference type="InterPro" id="IPR038732">
    <property type="entry name" value="HpyO/CreE_NAD-binding"/>
</dbReference>
<dbReference type="InterPro" id="IPR036188">
    <property type="entry name" value="FAD/NAD-bd_sf"/>
</dbReference>
<gene>
    <name evidence="2" type="ORF">QWZ16_20970</name>
</gene>
<name>A0ABT8BZE4_9VIBR</name>
<organism evidence="2 3">
    <name type="scientific">Vibrio ostreicida</name>
    <dbReference type="NCBI Taxonomy" id="526588"/>
    <lineage>
        <taxon>Bacteria</taxon>
        <taxon>Pseudomonadati</taxon>
        <taxon>Pseudomonadota</taxon>
        <taxon>Gammaproteobacteria</taxon>
        <taxon>Vibrionales</taxon>
        <taxon>Vibrionaceae</taxon>
        <taxon>Vibrio</taxon>
    </lineage>
</organism>
<comment type="caution">
    <text evidence="2">The sequence shown here is derived from an EMBL/GenBank/DDBJ whole genome shotgun (WGS) entry which is preliminary data.</text>
</comment>
<dbReference type="Pfam" id="PF13454">
    <property type="entry name" value="NAD_binding_9"/>
    <property type="match status" value="1"/>
</dbReference>
<dbReference type="PANTHER" id="PTHR40254">
    <property type="entry name" value="BLR0577 PROTEIN"/>
    <property type="match status" value="1"/>
</dbReference>
<keyword evidence="3" id="KW-1185">Reference proteome</keyword>
<dbReference type="Proteomes" id="UP001238540">
    <property type="component" value="Unassembled WGS sequence"/>
</dbReference>
<evidence type="ECO:0000259" key="1">
    <source>
        <dbReference type="Pfam" id="PF13454"/>
    </source>
</evidence>
<sequence length="422" mass="48299">MNTLGIVGGGAGCIATLNQITQHDHTIQTIYLFSEDHEQVGYAYKAAPDIFIMNTRLDSLTQFNDVLPINQWLDNKNKHYEDDDYIPRDLYGKYLQSVKERILDTLYQQGVNCENLPRADYINSNGNVISNDREYCVDASVISIGFGSDLLNESLFEKIKNCDSSQPITLYGSGLSSIDIILFAHKTNPNFKLNCRSLSGRFPRVRSQFKSDGDSIFDGLQDSEITYEGVLNRFHHCLNNETEKGIVYDPNFSLTDEIQYCESTLPEWQRKLYNGTSNYLQVYQQLSHQDKRRFFEKRSSFIETRAMFPLKNAKKLATLINDKQLTIEKGAYDPQSSKSHEVLGFNQSSRLDFVEKSRLPRHSIFGVDVDHTCQVKDHRSIFCLGPLTNGSRYFTEATSLTVRDAEVIVQSLTNKQERRTYA</sequence>
<dbReference type="InterPro" id="IPR052189">
    <property type="entry name" value="L-asp_N-monooxygenase_NS-form"/>
</dbReference>
<proteinExistence type="predicted"/>
<protein>
    <submittedName>
        <fullName evidence="2">FAD/NAD(P)-binding protein</fullName>
    </submittedName>
</protein>
<dbReference type="SUPFAM" id="SSF51905">
    <property type="entry name" value="FAD/NAD(P)-binding domain"/>
    <property type="match status" value="1"/>
</dbReference>